<organism evidence="8">
    <name type="scientific">Megacormus gertschi</name>
    <dbReference type="NCBI Taxonomy" id="1843536"/>
    <lineage>
        <taxon>Eukaryota</taxon>
        <taxon>Metazoa</taxon>
        <taxon>Ecdysozoa</taxon>
        <taxon>Arthropoda</taxon>
        <taxon>Chelicerata</taxon>
        <taxon>Arachnida</taxon>
        <taxon>Scorpiones</taxon>
        <taxon>Iurida</taxon>
        <taxon>Chactoidea</taxon>
        <taxon>Euscorpiidae</taxon>
        <taxon>Megacorminae</taxon>
        <taxon>Megacormini</taxon>
        <taxon>Megacormus</taxon>
    </lineage>
</organism>
<evidence type="ECO:0000256" key="3">
    <source>
        <dbReference type="ARBA" id="ARBA00022737"/>
    </source>
</evidence>
<feature type="disulfide bond" evidence="5">
    <location>
        <begin position="114"/>
        <end position="121"/>
    </location>
</feature>
<comment type="subcellular location">
    <subcellularLocation>
        <location evidence="1">Secreted</location>
    </subcellularLocation>
</comment>
<evidence type="ECO:0000256" key="4">
    <source>
        <dbReference type="ARBA" id="ARBA00023157"/>
    </source>
</evidence>
<dbReference type="PANTHER" id="PTHR12352:SF3">
    <property type="entry name" value="NIDOGEN-2"/>
    <property type="match status" value="1"/>
</dbReference>
<evidence type="ECO:0000259" key="7">
    <source>
        <dbReference type="PROSITE" id="PS51162"/>
    </source>
</evidence>
<dbReference type="Pfam" id="PF00086">
    <property type="entry name" value="Thyroglobulin_1"/>
    <property type="match status" value="2"/>
</dbReference>
<keyword evidence="6" id="KW-0732">Signal</keyword>
<dbReference type="Gene3D" id="4.10.800.10">
    <property type="entry name" value="Thyroglobulin type-1"/>
    <property type="match status" value="2"/>
</dbReference>
<dbReference type="PROSITE" id="PS51162">
    <property type="entry name" value="THYROGLOBULIN_1_2"/>
    <property type="match status" value="2"/>
</dbReference>
<keyword evidence="4 5" id="KW-1015">Disulfide bond</keyword>
<name>A0A224X890_9SCOR</name>
<feature type="disulfide bond" evidence="5">
    <location>
        <begin position="52"/>
        <end position="59"/>
    </location>
</feature>
<feature type="domain" description="Thyroglobulin type-1" evidence="7">
    <location>
        <begin position="78"/>
        <end position="141"/>
    </location>
</feature>
<keyword evidence="3" id="KW-0677">Repeat</keyword>
<dbReference type="GO" id="GO:0005615">
    <property type="term" value="C:extracellular space"/>
    <property type="evidence" value="ECO:0007669"/>
    <property type="project" value="TreeGrafter"/>
</dbReference>
<reference evidence="8" key="1">
    <citation type="submission" date="2016-10" db="EMBL/GenBank/DDBJ databases">
        <title>Venom proteomic and venom gland transcriptomic analyses of the scorpion Megacormus gertschi Diaz-Najera, 1966 (Scorpiones: Euscorpiidae: Megacorminae).</title>
        <authorList>
            <person name="Santibanez-Lopez C.E."/>
            <person name="Cid-Uribe J.I."/>
            <person name="Zamudio F.Z."/>
            <person name="Batista C.V."/>
            <person name="Ortiz E."/>
            <person name="Possani L.D."/>
        </authorList>
    </citation>
    <scope>NUCLEOTIDE SEQUENCE</scope>
    <source>
        <tissue evidence="8">Venom gland</tissue>
    </source>
</reference>
<dbReference type="EMBL" id="GFBG01000092">
    <property type="protein sequence ID" value="JAW07075.1"/>
    <property type="molecule type" value="Transcribed_RNA"/>
</dbReference>
<proteinExistence type="predicted"/>
<evidence type="ECO:0000313" key="8">
    <source>
        <dbReference type="EMBL" id="JAW07075.1"/>
    </source>
</evidence>
<evidence type="ECO:0000256" key="6">
    <source>
        <dbReference type="SAM" id="SignalP"/>
    </source>
</evidence>
<evidence type="ECO:0000256" key="2">
    <source>
        <dbReference type="ARBA" id="ARBA00022525"/>
    </source>
</evidence>
<dbReference type="CDD" id="cd00191">
    <property type="entry name" value="TY"/>
    <property type="match status" value="2"/>
</dbReference>
<dbReference type="SMART" id="SM00211">
    <property type="entry name" value="TY"/>
    <property type="match status" value="2"/>
</dbReference>
<keyword evidence="2" id="KW-0964">Secreted</keyword>
<dbReference type="InterPro" id="IPR051950">
    <property type="entry name" value="Dev_reg/Prot_inhib"/>
</dbReference>
<sequence>MKLLVILSIVYVVYAREKSECEVHREREQKNTALGRLIPECEENGDYKGLQCHGGTRYCQCWDKEGHPITAPSMNVKACECHREKKVAEDKSKGMVGAFIPTCEDNGHYSKMQCWGSTGTCWCVDETGKKTSEPTRDEVNC</sequence>
<dbReference type="AlphaFoldDB" id="A0A224X890"/>
<comment type="caution">
    <text evidence="5">Lacks conserved residue(s) required for the propagation of feature annotation.</text>
</comment>
<feature type="chain" id="PRO_5012307672" evidence="6">
    <location>
        <begin position="16"/>
        <end position="141"/>
    </location>
</feature>
<feature type="signal peptide" evidence="6">
    <location>
        <begin position="1"/>
        <end position="15"/>
    </location>
</feature>
<dbReference type="InterPro" id="IPR000716">
    <property type="entry name" value="Thyroglobulin_1"/>
</dbReference>
<accession>A0A224X890</accession>
<dbReference type="SUPFAM" id="SSF57610">
    <property type="entry name" value="Thyroglobulin type-1 domain"/>
    <property type="match status" value="2"/>
</dbReference>
<dbReference type="PANTHER" id="PTHR12352">
    <property type="entry name" value="SECRETED MODULAR CALCIUM-BINDING PROTEIN"/>
    <property type="match status" value="1"/>
</dbReference>
<dbReference type="InterPro" id="IPR036857">
    <property type="entry name" value="Thyroglobulin_1_sf"/>
</dbReference>
<evidence type="ECO:0000256" key="1">
    <source>
        <dbReference type="ARBA" id="ARBA00004613"/>
    </source>
</evidence>
<protein>
    <submittedName>
        <fullName evidence="8">Putative ctenitoxin-like protein</fullName>
    </submittedName>
</protein>
<feature type="domain" description="Thyroglobulin type-1" evidence="7">
    <location>
        <begin position="18"/>
        <end position="69"/>
    </location>
</feature>
<evidence type="ECO:0000256" key="5">
    <source>
        <dbReference type="PROSITE-ProRule" id="PRU00500"/>
    </source>
</evidence>
<dbReference type="PROSITE" id="PS00484">
    <property type="entry name" value="THYROGLOBULIN_1_1"/>
    <property type="match status" value="1"/>
</dbReference>